<dbReference type="Proteomes" id="UP000246464">
    <property type="component" value="Chromosome 1"/>
</dbReference>
<dbReference type="AlphaFoldDB" id="A0A2U9AWJ5"/>
<dbReference type="EMBL" id="CP026243">
    <property type="protein sequence ID" value="AWO96059.1"/>
    <property type="molecule type" value="Genomic_DNA"/>
</dbReference>
<evidence type="ECO:0000313" key="3">
    <source>
        <dbReference type="Proteomes" id="UP000246464"/>
    </source>
</evidence>
<proteinExistence type="predicted"/>
<protein>
    <submittedName>
        <fullName evidence="2">Uncharacterized protein</fullName>
    </submittedName>
</protein>
<reference evidence="2 3" key="1">
    <citation type="submission" date="2017-12" db="EMBL/GenBank/DDBJ databases">
        <title>Integrating genomic resources of turbot (Scophthalmus maximus) in depth evaluation of genetic and physical mapping variation across individuals.</title>
        <authorList>
            <person name="Martinez P."/>
        </authorList>
    </citation>
    <scope>NUCLEOTIDE SEQUENCE [LARGE SCALE GENOMIC DNA]</scope>
</reference>
<feature type="region of interest" description="Disordered" evidence="1">
    <location>
        <begin position="1"/>
        <end position="45"/>
    </location>
</feature>
<keyword evidence="3" id="KW-1185">Reference proteome</keyword>
<evidence type="ECO:0000313" key="2">
    <source>
        <dbReference type="EMBL" id="AWO96059.1"/>
    </source>
</evidence>
<evidence type="ECO:0000256" key="1">
    <source>
        <dbReference type="SAM" id="MobiDB-lite"/>
    </source>
</evidence>
<name>A0A2U9AWJ5_SCOMX</name>
<accession>A0A2U9AWJ5</accession>
<feature type="compositionally biased region" description="Polar residues" evidence="1">
    <location>
        <begin position="1"/>
        <end position="10"/>
    </location>
</feature>
<gene>
    <name evidence="2" type="ORF">SMAX5B_006848</name>
</gene>
<organism evidence="2 3">
    <name type="scientific">Scophthalmus maximus</name>
    <name type="common">Turbot</name>
    <name type="synonym">Psetta maxima</name>
    <dbReference type="NCBI Taxonomy" id="52904"/>
    <lineage>
        <taxon>Eukaryota</taxon>
        <taxon>Metazoa</taxon>
        <taxon>Chordata</taxon>
        <taxon>Craniata</taxon>
        <taxon>Vertebrata</taxon>
        <taxon>Euteleostomi</taxon>
        <taxon>Actinopterygii</taxon>
        <taxon>Neopterygii</taxon>
        <taxon>Teleostei</taxon>
        <taxon>Neoteleostei</taxon>
        <taxon>Acanthomorphata</taxon>
        <taxon>Carangaria</taxon>
        <taxon>Pleuronectiformes</taxon>
        <taxon>Pleuronectoidei</taxon>
        <taxon>Scophthalmidae</taxon>
        <taxon>Scophthalmus</taxon>
    </lineage>
</organism>
<sequence>MVSATASVTSRYDDGGDRYQMTHGPEPVRSPGVGDLCIGGPRPPDFQFPPAPHTDFLRQPNPNSGYNLFFDFNVYF</sequence>